<keyword evidence="5 6" id="KW-0472">Membrane</keyword>
<dbReference type="GO" id="GO:0005886">
    <property type="term" value="C:plasma membrane"/>
    <property type="evidence" value="ECO:0007669"/>
    <property type="project" value="UniProtKB-SubCell"/>
</dbReference>
<protein>
    <recommendedName>
        <fullName evidence="7">Cardiolipin synthase N-terminal domain-containing protein</fullName>
    </recommendedName>
</protein>
<evidence type="ECO:0000256" key="3">
    <source>
        <dbReference type="ARBA" id="ARBA00022692"/>
    </source>
</evidence>
<reference evidence="8 9" key="1">
    <citation type="submission" date="2019-03" db="EMBL/GenBank/DDBJ databases">
        <title>Genomics of glacier-inhabiting Cryobacterium strains.</title>
        <authorList>
            <person name="Liu Q."/>
            <person name="Xin Y.-H."/>
        </authorList>
    </citation>
    <scope>NUCLEOTIDE SEQUENCE [LARGE SCALE GENOMIC DNA]</scope>
    <source>
        <strain evidence="8 9">TMT1-51</strain>
    </source>
</reference>
<evidence type="ECO:0000256" key="2">
    <source>
        <dbReference type="ARBA" id="ARBA00022475"/>
    </source>
</evidence>
<dbReference type="Proteomes" id="UP000297472">
    <property type="component" value="Unassembled WGS sequence"/>
</dbReference>
<evidence type="ECO:0000259" key="7">
    <source>
        <dbReference type="Pfam" id="PF13396"/>
    </source>
</evidence>
<evidence type="ECO:0000256" key="5">
    <source>
        <dbReference type="ARBA" id="ARBA00023136"/>
    </source>
</evidence>
<keyword evidence="3 6" id="KW-0812">Transmembrane</keyword>
<organism evidence="8 9">
    <name type="scientific">Cryobacterium cryoconiti</name>
    <dbReference type="NCBI Taxonomy" id="1259239"/>
    <lineage>
        <taxon>Bacteria</taxon>
        <taxon>Bacillati</taxon>
        <taxon>Actinomycetota</taxon>
        <taxon>Actinomycetes</taxon>
        <taxon>Micrococcales</taxon>
        <taxon>Microbacteriaceae</taxon>
        <taxon>Cryobacterium</taxon>
    </lineage>
</organism>
<dbReference type="OrthoDB" id="5125307at2"/>
<dbReference type="RefSeq" id="WP_134424657.1">
    <property type="nucleotide sequence ID" value="NZ_SOHA01000028.1"/>
</dbReference>
<dbReference type="EMBL" id="SOHA01000028">
    <property type="protein sequence ID" value="TFD29621.1"/>
    <property type="molecule type" value="Genomic_DNA"/>
</dbReference>
<keyword evidence="2" id="KW-1003">Cell membrane</keyword>
<evidence type="ECO:0000256" key="4">
    <source>
        <dbReference type="ARBA" id="ARBA00022989"/>
    </source>
</evidence>
<feature type="transmembrane region" description="Helical" evidence="6">
    <location>
        <begin position="67"/>
        <end position="85"/>
    </location>
</feature>
<sequence length="89" mass="9723">MSGIPEVSVPEDVEKPGRFRARHWRDLSRGRQIAVLVGAAVQITLAATAWIDLAKRPAGTVNGSKRLWAAIIGVNYVGPIAYFLAGRRR</sequence>
<comment type="caution">
    <text evidence="8">The sequence shown here is derived from an EMBL/GenBank/DDBJ whole genome shotgun (WGS) entry which is preliminary data.</text>
</comment>
<dbReference type="Pfam" id="PF13396">
    <property type="entry name" value="PLDc_N"/>
    <property type="match status" value="1"/>
</dbReference>
<evidence type="ECO:0000256" key="1">
    <source>
        <dbReference type="ARBA" id="ARBA00004651"/>
    </source>
</evidence>
<keyword evidence="9" id="KW-1185">Reference proteome</keyword>
<proteinExistence type="predicted"/>
<name>A0A4Y8JYI1_9MICO</name>
<keyword evidence="4 6" id="KW-1133">Transmembrane helix</keyword>
<feature type="transmembrane region" description="Helical" evidence="6">
    <location>
        <begin position="33"/>
        <end position="51"/>
    </location>
</feature>
<feature type="domain" description="Cardiolipin synthase N-terminal" evidence="7">
    <location>
        <begin position="45"/>
        <end position="87"/>
    </location>
</feature>
<evidence type="ECO:0000256" key="6">
    <source>
        <dbReference type="SAM" id="Phobius"/>
    </source>
</evidence>
<accession>A0A4Y8JYI1</accession>
<evidence type="ECO:0000313" key="9">
    <source>
        <dbReference type="Proteomes" id="UP000297472"/>
    </source>
</evidence>
<gene>
    <name evidence="8" type="ORF">E3T49_09365</name>
</gene>
<evidence type="ECO:0000313" key="8">
    <source>
        <dbReference type="EMBL" id="TFD29621.1"/>
    </source>
</evidence>
<comment type="subcellular location">
    <subcellularLocation>
        <location evidence="1">Cell membrane</location>
        <topology evidence="1">Multi-pass membrane protein</topology>
    </subcellularLocation>
</comment>
<dbReference type="AlphaFoldDB" id="A0A4Y8JYI1"/>
<dbReference type="InterPro" id="IPR027379">
    <property type="entry name" value="CLS_N"/>
</dbReference>